<dbReference type="GO" id="GO:0046872">
    <property type="term" value="F:metal ion binding"/>
    <property type="evidence" value="ECO:0007669"/>
    <property type="project" value="UniProtKB-KW"/>
</dbReference>
<keyword evidence="3" id="KW-0862">Zinc</keyword>
<dbReference type="Pfam" id="PF14863">
    <property type="entry name" value="Alkyl_sulf_dimr"/>
    <property type="match status" value="1"/>
</dbReference>
<evidence type="ECO:0000313" key="8">
    <source>
        <dbReference type="Proteomes" id="UP001139559"/>
    </source>
</evidence>
<organism evidence="7 8">
    <name type="scientific">Vibrio amylolyticus</name>
    <dbReference type="NCBI Taxonomy" id="2847292"/>
    <lineage>
        <taxon>Bacteria</taxon>
        <taxon>Pseudomonadati</taxon>
        <taxon>Pseudomonadota</taxon>
        <taxon>Gammaproteobacteria</taxon>
        <taxon>Vibrionales</taxon>
        <taxon>Vibrionaceae</taxon>
        <taxon>Vibrio</taxon>
    </lineage>
</organism>
<keyword evidence="8" id="KW-1185">Reference proteome</keyword>
<evidence type="ECO:0000313" key="7">
    <source>
        <dbReference type="EMBL" id="MCK6264444.1"/>
    </source>
</evidence>
<gene>
    <name evidence="7" type="ORF">KP803_14275</name>
</gene>
<dbReference type="InterPro" id="IPR029228">
    <property type="entry name" value="Alkyl_sulf_dimr"/>
</dbReference>
<evidence type="ECO:0000256" key="1">
    <source>
        <dbReference type="ARBA" id="ARBA00022723"/>
    </source>
</evidence>
<dbReference type="PANTHER" id="PTHR43223:SF1">
    <property type="entry name" value="ALKYL_ARYL-SULFATASE BDS1"/>
    <property type="match status" value="1"/>
</dbReference>
<dbReference type="Gene3D" id="3.30.1050.10">
    <property type="entry name" value="SCP2 sterol-binding domain"/>
    <property type="match status" value="1"/>
</dbReference>
<evidence type="ECO:0000256" key="3">
    <source>
        <dbReference type="ARBA" id="ARBA00022833"/>
    </source>
</evidence>
<dbReference type="InterPro" id="IPR001279">
    <property type="entry name" value="Metallo-B-lactamas"/>
</dbReference>
<dbReference type="PANTHER" id="PTHR43223">
    <property type="entry name" value="ALKYL/ARYL-SULFATASE"/>
    <property type="match status" value="1"/>
</dbReference>
<dbReference type="InterPro" id="IPR029229">
    <property type="entry name" value="Alkyl_sulf_C"/>
</dbReference>
<evidence type="ECO:0000259" key="6">
    <source>
        <dbReference type="SMART" id="SM00849"/>
    </source>
</evidence>
<name>A0A9X1XRW5_9VIBR</name>
<dbReference type="GO" id="GO:0018741">
    <property type="term" value="F:linear primary-alkylsulfatase activity"/>
    <property type="evidence" value="ECO:0007669"/>
    <property type="project" value="InterPro"/>
</dbReference>
<feature type="chain" id="PRO_5040795903" evidence="5">
    <location>
        <begin position="22"/>
        <end position="603"/>
    </location>
</feature>
<dbReference type="InterPro" id="IPR044097">
    <property type="entry name" value="Bds1/SdsA1_MBL-fold"/>
</dbReference>
<accession>A0A9X1XRW5</accession>
<dbReference type="SUPFAM" id="SSF55718">
    <property type="entry name" value="SCP-like"/>
    <property type="match status" value="1"/>
</dbReference>
<dbReference type="InterPro" id="IPR036866">
    <property type="entry name" value="RibonucZ/Hydroxyglut_hydro"/>
</dbReference>
<keyword evidence="1" id="KW-0479">Metal-binding</keyword>
<dbReference type="Gene3D" id="3.60.15.30">
    <property type="entry name" value="Metallo-beta-lactamase domain"/>
    <property type="match status" value="1"/>
</dbReference>
<dbReference type="Pfam" id="PF00753">
    <property type="entry name" value="Lactamase_B"/>
    <property type="match status" value="1"/>
</dbReference>
<proteinExistence type="inferred from homology"/>
<feature type="domain" description="Metallo-beta-lactamase" evidence="6">
    <location>
        <begin position="80"/>
        <end position="297"/>
    </location>
</feature>
<dbReference type="CDD" id="cd07710">
    <property type="entry name" value="arylsulfatase_Sdsa1-like_MBL-fold"/>
    <property type="match status" value="1"/>
</dbReference>
<sequence>MIKKSVVTAAVLLPLSAFVSAMPDLEKRHYHDVEYSAGNSPYQVKRYAPEYFVNHANHFEEALYQHPSAPIWTIVAENAFASIHVIDAPEGLIVIDTGLNETQMKPVAEQIKKLSDKPIKAVVYTHAHADHTGGVGAFITPEQVESGEVDVIADGNFLSAFVSENSATGPLMFQRAMMMYGAVLQPEDREQFTTGCCGHLTTGPTSFIAPTRTVNGNETINVAGLEIQFSHSGGENSGHMIAYIPQYKTVFTGDELQGPAAPQLHSPRGTKFRDTDAWVNAIDNIRSFNPEHMLPGHGKPEYGKENVDKILVTYRDAMQFQHDQAVRLINQGKGPDDLANEIVIPDYLTLDPFTIQTYGNVKTNVRSFYTGYVSWWDGNPANLDPLPKAEEAQKLIEAMGGRDAVIQLAEQALENGEIKWSVTLSDKLVRTDNDDVQSRQLKAAGLRSLGYASINSSNRGFYLAGADELDGVLNMQLVNQMAKGMLANPNMIAGFSTSTLLEGLRYKVLPEAVGGTETSYQIHFSDTDEIYTVILRNGIVEIVEGKQGKDVVVTTTRPQFDQLFTGAESQLNQVAEVKGSDADIEKFGQAFDFNIYPISIAIQ</sequence>
<dbReference type="Gene3D" id="1.25.40.880">
    <property type="entry name" value="Alkyl sulfatase, dimerisation domain"/>
    <property type="match status" value="1"/>
</dbReference>
<dbReference type="SUPFAM" id="SSF56281">
    <property type="entry name" value="Metallo-hydrolase/oxidoreductase"/>
    <property type="match status" value="1"/>
</dbReference>
<dbReference type="RefSeq" id="WP_248009517.1">
    <property type="nucleotide sequence ID" value="NZ_JAJHVV010000008.1"/>
</dbReference>
<dbReference type="Proteomes" id="UP001139559">
    <property type="component" value="Unassembled WGS sequence"/>
</dbReference>
<dbReference type="AlphaFoldDB" id="A0A9X1XRW5"/>
<dbReference type="InterPro" id="IPR036527">
    <property type="entry name" value="SCP2_sterol-bd_dom_sf"/>
</dbReference>
<comment type="caution">
    <text evidence="7">The sequence shown here is derived from an EMBL/GenBank/DDBJ whole genome shotgun (WGS) entry which is preliminary data.</text>
</comment>
<dbReference type="SMART" id="SM00849">
    <property type="entry name" value="Lactamase_B"/>
    <property type="match status" value="1"/>
</dbReference>
<dbReference type="EMBL" id="JAJHVV010000008">
    <property type="protein sequence ID" value="MCK6264444.1"/>
    <property type="molecule type" value="Genomic_DNA"/>
</dbReference>
<evidence type="ECO:0000256" key="4">
    <source>
        <dbReference type="ARBA" id="ARBA00033751"/>
    </source>
</evidence>
<dbReference type="GO" id="GO:0018909">
    <property type="term" value="P:dodecyl sulfate metabolic process"/>
    <property type="evidence" value="ECO:0007669"/>
    <property type="project" value="InterPro"/>
</dbReference>
<feature type="signal peptide" evidence="5">
    <location>
        <begin position="1"/>
        <end position="21"/>
    </location>
</feature>
<evidence type="ECO:0000256" key="2">
    <source>
        <dbReference type="ARBA" id="ARBA00022801"/>
    </source>
</evidence>
<keyword evidence="2" id="KW-0378">Hydrolase</keyword>
<comment type="similarity">
    <text evidence="4">Belongs to the metallo-beta-lactamase superfamily. Type III sulfatase family.</text>
</comment>
<reference evidence="7" key="1">
    <citation type="submission" date="2021-11" db="EMBL/GenBank/DDBJ databases">
        <title>Vibrio ZSDE26 sp. nov. and Vibrio ZSDZ34 sp. nov., isolated from coastal seawater in Qingdao.</title>
        <authorList>
            <person name="Zhang P."/>
        </authorList>
    </citation>
    <scope>NUCLEOTIDE SEQUENCE</scope>
    <source>
        <strain evidence="7">ZSDE26</strain>
    </source>
</reference>
<keyword evidence="5" id="KW-0732">Signal</keyword>
<dbReference type="InterPro" id="IPR052195">
    <property type="entry name" value="Bact_Alkyl/Aryl-Sulfatase"/>
</dbReference>
<dbReference type="Pfam" id="PF14864">
    <property type="entry name" value="Alkyl_sulf_C"/>
    <property type="match status" value="1"/>
</dbReference>
<evidence type="ECO:0000256" key="5">
    <source>
        <dbReference type="SAM" id="SignalP"/>
    </source>
</evidence>
<protein>
    <submittedName>
        <fullName evidence="7">MBL fold metallo-hydrolase</fullName>
    </submittedName>
</protein>
<dbReference type="InterPro" id="IPR038536">
    <property type="entry name" value="Alkyl/aryl-sulf_dimr_sf"/>
</dbReference>
<dbReference type="GO" id="GO:0046983">
    <property type="term" value="F:protein dimerization activity"/>
    <property type="evidence" value="ECO:0007669"/>
    <property type="project" value="InterPro"/>
</dbReference>